<protein>
    <submittedName>
        <fullName evidence="1">Uncharacterized protein</fullName>
    </submittedName>
</protein>
<evidence type="ECO:0000313" key="2">
    <source>
        <dbReference type="Proteomes" id="UP000030671"/>
    </source>
</evidence>
<dbReference type="HOGENOM" id="CLU_1378295_0_0_1"/>
<proteinExistence type="predicted"/>
<keyword evidence="2" id="KW-1185">Reference proteome</keyword>
<dbReference type="InParanoid" id="W4JRR0"/>
<dbReference type="EMBL" id="KI925466">
    <property type="protein sequence ID" value="ETW75561.1"/>
    <property type="molecule type" value="Genomic_DNA"/>
</dbReference>
<accession>W4JRR0</accession>
<dbReference type="KEGG" id="hir:HETIRDRAFT_437197"/>
<evidence type="ECO:0000313" key="1">
    <source>
        <dbReference type="EMBL" id="ETW75561.1"/>
    </source>
</evidence>
<gene>
    <name evidence="1" type="ORF">HETIRDRAFT_437197</name>
</gene>
<dbReference type="GeneID" id="20674937"/>
<sequence length="198" mass="21616">MADGVSIRFMAKIISNRGVGASATLTSTRVGRTMSDVTDSLKDTPRTMALILRVLSSISAHCQFTVLLSDFVRVPHLLAPPAYPLGRIGTGEVKAWCSGCTRHTKSLACVLDVLLSLRLVHCSAPCACGSTGWRYRVCLGISILFCINTRAGNCDDHQGCSALLCIDHDKIAVKKHNKRRQDWGETRYGTKLIRLPCK</sequence>
<dbReference type="RefSeq" id="XP_009552961.1">
    <property type="nucleotide sequence ID" value="XM_009554666.1"/>
</dbReference>
<reference evidence="1 2" key="1">
    <citation type="journal article" date="2012" name="New Phytol.">
        <title>Insight into trade-off between wood decay and parasitism from the genome of a fungal forest pathogen.</title>
        <authorList>
            <person name="Olson A."/>
            <person name="Aerts A."/>
            <person name="Asiegbu F."/>
            <person name="Belbahri L."/>
            <person name="Bouzid O."/>
            <person name="Broberg A."/>
            <person name="Canback B."/>
            <person name="Coutinho P.M."/>
            <person name="Cullen D."/>
            <person name="Dalman K."/>
            <person name="Deflorio G."/>
            <person name="van Diepen L.T."/>
            <person name="Dunand C."/>
            <person name="Duplessis S."/>
            <person name="Durling M."/>
            <person name="Gonthier P."/>
            <person name="Grimwood J."/>
            <person name="Fossdal C.G."/>
            <person name="Hansson D."/>
            <person name="Henrissat B."/>
            <person name="Hietala A."/>
            <person name="Himmelstrand K."/>
            <person name="Hoffmeister D."/>
            <person name="Hogberg N."/>
            <person name="James T.Y."/>
            <person name="Karlsson M."/>
            <person name="Kohler A."/>
            <person name="Kues U."/>
            <person name="Lee Y.H."/>
            <person name="Lin Y.C."/>
            <person name="Lind M."/>
            <person name="Lindquist E."/>
            <person name="Lombard V."/>
            <person name="Lucas S."/>
            <person name="Lunden K."/>
            <person name="Morin E."/>
            <person name="Murat C."/>
            <person name="Park J."/>
            <person name="Raffaello T."/>
            <person name="Rouze P."/>
            <person name="Salamov A."/>
            <person name="Schmutz J."/>
            <person name="Solheim H."/>
            <person name="Stahlberg J."/>
            <person name="Velez H."/>
            <person name="de Vries R.P."/>
            <person name="Wiebenga A."/>
            <person name="Woodward S."/>
            <person name="Yakovlev I."/>
            <person name="Garbelotto M."/>
            <person name="Martin F."/>
            <person name="Grigoriev I.V."/>
            <person name="Stenlid J."/>
        </authorList>
    </citation>
    <scope>NUCLEOTIDE SEQUENCE [LARGE SCALE GENOMIC DNA]</scope>
    <source>
        <strain evidence="1 2">TC 32-1</strain>
    </source>
</reference>
<organism evidence="1 2">
    <name type="scientific">Heterobasidion irregulare (strain TC 32-1)</name>
    <dbReference type="NCBI Taxonomy" id="747525"/>
    <lineage>
        <taxon>Eukaryota</taxon>
        <taxon>Fungi</taxon>
        <taxon>Dikarya</taxon>
        <taxon>Basidiomycota</taxon>
        <taxon>Agaricomycotina</taxon>
        <taxon>Agaricomycetes</taxon>
        <taxon>Russulales</taxon>
        <taxon>Bondarzewiaceae</taxon>
        <taxon>Heterobasidion</taxon>
        <taxon>Heterobasidion annosum species complex</taxon>
    </lineage>
</organism>
<dbReference type="AlphaFoldDB" id="W4JRR0"/>
<name>W4JRR0_HETIT</name>
<dbReference type="Proteomes" id="UP000030671">
    <property type="component" value="Unassembled WGS sequence"/>
</dbReference>